<sequence length="60" mass="6794">MTTVMPQGELIRRAAQYIDELLKEGKALGPLLDEAGMRYNLSPKDAEMLRDLFKPAKTEE</sequence>
<dbReference type="Proteomes" id="UP000503840">
    <property type="component" value="Unassembled WGS sequence"/>
</dbReference>
<name>A0A7J0BL81_9BACT</name>
<dbReference type="RefSeq" id="WP_174405642.1">
    <property type="nucleotide sequence ID" value="NZ_BLVO01000013.1"/>
</dbReference>
<organism evidence="1 2">
    <name type="scientific">Desulfovibrio subterraneus</name>
    <dbReference type="NCBI Taxonomy" id="2718620"/>
    <lineage>
        <taxon>Bacteria</taxon>
        <taxon>Pseudomonadati</taxon>
        <taxon>Thermodesulfobacteriota</taxon>
        <taxon>Desulfovibrionia</taxon>
        <taxon>Desulfovibrionales</taxon>
        <taxon>Desulfovibrionaceae</taxon>
        <taxon>Desulfovibrio</taxon>
    </lineage>
</organism>
<gene>
    <name evidence="1" type="ORF">DSM101010T_23760</name>
</gene>
<accession>A0A7J0BL81</accession>
<comment type="caution">
    <text evidence="1">The sequence shown here is derived from an EMBL/GenBank/DDBJ whole genome shotgun (WGS) entry which is preliminary data.</text>
</comment>
<evidence type="ECO:0000313" key="2">
    <source>
        <dbReference type="Proteomes" id="UP000503840"/>
    </source>
</evidence>
<proteinExistence type="predicted"/>
<dbReference type="AlphaFoldDB" id="A0A7J0BL81"/>
<protein>
    <submittedName>
        <fullName evidence="1">Uncharacterized protein</fullName>
    </submittedName>
</protein>
<evidence type="ECO:0000313" key="1">
    <source>
        <dbReference type="EMBL" id="GFM34011.1"/>
    </source>
</evidence>
<dbReference type="EMBL" id="BLVO01000013">
    <property type="protein sequence ID" value="GFM34011.1"/>
    <property type="molecule type" value="Genomic_DNA"/>
</dbReference>
<keyword evidence="2" id="KW-1185">Reference proteome</keyword>
<reference evidence="1 2" key="1">
    <citation type="submission" date="2020-05" db="EMBL/GenBank/DDBJ databases">
        <title>Draft genome sequence of Desulfovibrio sp. strain HN2T.</title>
        <authorList>
            <person name="Ueno A."/>
            <person name="Tamazawa S."/>
            <person name="Tamamura S."/>
            <person name="Murakami T."/>
            <person name="Kiyama T."/>
            <person name="Inomata H."/>
            <person name="Amano Y."/>
            <person name="Miyakawa K."/>
            <person name="Tamaki H."/>
            <person name="Naganuma T."/>
            <person name="Kaneko K."/>
        </authorList>
    </citation>
    <scope>NUCLEOTIDE SEQUENCE [LARGE SCALE GENOMIC DNA]</scope>
    <source>
        <strain evidence="1 2">HN2</strain>
    </source>
</reference>